<dbReference type="Pfam" id="PF02743">
    <property type="entry name" value="dCache_1"/>
    <property type="match status" value="1"/>
</dbReference>
<dbReference type="PROSITE" id="PS50111">
    <property type="entry name" value="CHEMOTAXIS_TRANSDUC_2"/>
    <property type="match status" value="1"/>
</dbReference>
<feature type="region of interest" description="Disordered" evidence="9">
    <location>
        <begin position="311"/>
        <end position="335"/>
    </location>
</feature>
<evidence type="ECO:0000256" key="9">
    <source>
        <dbReference type="SAM" id="MobiDB-lite"/>
    </source>
</evidence>
<comment type="subcellular location">
    <subcellularLocation>
        <location evidence="1">Cell membrane</location>
        <topology evidence="1">Multi-pass membrane protein</topology>
    </subcellularLocation>
</comment>
<comment type="caution">
    <text evidence="12">The sequence shown here is derived from an EMBL/GenBank/DDBJ whole genome shotgun (WGS) entry which is preliminary data.</text>
</comment>
<dbReference type="GO" id="GO:0005886">
    <property type="term" value="C:plasma membrane"/>
    <property type="evidence" value="ECO:0007669"/>
    <property type="project" value="UniProtKB-SubCell"/>
</dbReference>
<keyword evidence="2" id="KW-1003">Cell membrane</keyword>
<keyword evidence="13" id="KW-1185">Reference proteome</keyword>
<evidence type="ECO:0000313" key="12">
    <source>
        <dbReference type="EMBL" id="KIX13891.1"/>
    </source>
</evidence>
<reference evidence="12 13" key="1">
    <citation type="submission" date="2013-11" db="EMBL/GenBank/DDBJ databases">
        <title>Metagenomic analysis of a methanogenic consortium involved in long chain n-alkane degradation.</title>
        <authorList>
            <person name="Davidova I.A."/>
            <person name="Callaghan A.V."/>
            <person name="Wawrik B."/>
            <person name="Pruitt S."/>
            <person name="Marks C."/>
            <person name="Duncan K.E."/>
            <person name="Suflita J.M."/>
        </authorList>
    </citation>
    <scope>NUCLEOTIDE SEQUENCE [LARGE SCALE GENOMIC DNA]</scope>
    <source>
        <strain evidence="12 13">SPR</strain>
    </source>
</reference>
<evidence type="ECO:0000256" key="3">
    <source>
        <dbReference type="ARBA" id="ARBA00022500"/>
    </source>
</evidence>
<dbReference type="Gene3D" id="3.30.450.20">
    <property type="entry name" value="PAS domain"/>
    <property type="match status" value="1"/>
</dbReference>
<name>A0A0D2JE17_9BACT</name>
<sequence length="335" mass="35724">MPLRTSREKIFDPITYNIDGREICLVSLTVPVFSHGRTIGVIGIDLSVEQCRAIVSRQRPYGTGYMAMISNNGVVVAHPNKGYIGKNIFDLDCKNKYLVEIKEGKPLTVIHNSKYTGDNVYLYFSPIHLSDDDKPWSVVVAAPEKAVLAGVTRARNLAVLIGLLALLIVSSGVYLVAGSVAGPIQKSTQNISLSAESVSSASEQIASSSQQLSSGATEQASALEETSAALEEIASMTGQNADHADQADNYMKDVSVLVKEAESDMEELVKHVARINQTGNETAGIIKTVEEIAFQTNLSALNAARGGCPGRGSRSGFCSGGRRGEEPGSAFCRGR</sequence>
<dbReference type="CDD" id="cd12912">
    <property type="entry name" value="PDC2_MCP_like"/>
    <property type="match status" value="1"/>
</dbReference>
<keyword evidence="6 10" id="KW-0472">Membrane</keyword>
<evidence type="ECO:0000256" key="8">
    <source>
        <dbReference type="PROSITE-ProRule" id="PRU00284"/>
    </source>
</evidence>
<evidence type="ECO:0000259" key="11">
    <source>
        <dbReference type="PROSITE" id="PS50111"/>
    </source>
</evidence>
<evidence type="ECO:0000313" key="13">
    <source>
        <dbReference type="Proteomes" id="UP000032233"/>
    </source>
</evidence>
<dbReference type="RefSeq" id="WP_044348762.1">
    <property type="nucleotide sequence ID" value="NZ_AZAC01000014.1"/>
</dbReference>
<dbReference type="GO" id="GO:0007165">
    <property type="term" value="P:signal transduction"/>
    <property type="evidence" value="ECO:0007669"/>
    <property type="project" value="UniProtKB-KW"/>
</dbReference>
<dbReference type="InterPro" id="IPR033479">
    <property type="entry name" value="dCache_1"/>
</dbReference>
<evidence type="ECO:0000256" key="5">
    <source>
        <dbReference type="ARBA" id="ARBA00022989"/>
    </source>
</evidence>
<evidence type="ECO:0000256" key="4">
    <source>
        <dbReference type="ARBA" id="ARBA00022692"/>
    </source>
</evidence>
<comment type="similarity">
    <text evidence="7">Belongs to the methyl-accepting chemotaxis (MCP) protein family.</text>
</comment>
<feature type="domain" description="Methyl-accepting transducer" evidence="11">
    <location>
        <begin position="194"/>
        <end position="331"/>
    </location>
</feature>
<feature type="transmembrane region" description="Helical" evidence="10">
    <location>
        <begin position="157"/>
        <end position="177"/>
    </location>
</feature>
<dbReference type="STRING" id="1429043.X474_11835"/>
<dbReference type="InterPro" id="IPR051310">
    <property type="entry name" value="MCP_chemotaxis"/>
</dbReference>
<accession>A0A0D2JE17</accession>
<dbReference type="PANTHER" id="PTHR43531">
    <property type="entry name" value="PROTEIN ICFG"/>
    <property type="match status" value="1"/>
</dbReference>
<dbReference type="InParanoid" id="A0A0D2JE17"/>
<evidence type="ECO:0000256" key="7">
    <source>
        <dbReference type="ARBA" id="ARBA00029447"/>
    </source>
</evidence>
<evidence type="ECO:0000256" key="1">
    <source>
        <dbReference type="ARBA" id="ARBA00004651"/>
    </source>
</evidence>
<keyword evidence="3" id="KW-0145">Chemotaxis</keyword>
<dbReference type="GO" id="GO:0004888">
    <property type="term" value="F:transmembrane signaling receptor activity"/>
    <property type="evidence" value="ECO:0007669"/>
    <property type="project" value="TreeGrafter"/>
</dbReference>
<dbReference type="GO" id="GO:0006935">
    <property type="term" value="P:chemotaxis"/>
    <property type="evidence" value="ECO:0007669"/>
    <property type="project" value="UniProtKB-KW"/>
</dbReference>
<gene>
    <name evidence="12" type="ORF">X474_11835</name>
</gene>
<dbReference type="AlphaFoldDB" id="A0A0D2JE17"/>
<dbReference type="Gene3D" id="1.10.287.950">
    <property type="entry name" value="Methyl-accepting chemotaxis protein"/>
    <property type="match status" value="1"/>
</dbReference>
<dbReference type="EMBL" id="AZAC01000014">
    <property type="protein sequence ID" value="KIX13891.1"/>
    <property type="molecule type" value="Genomic_DNA"/>
</dbReference>
<evidence type="ECO:0000256" key="10">
    <source>
        <dbReference type="SAM" id="Phobius"/>
    </source>
</evidence>
<keyword evidence="4 10" id="KW-0812">Transmembrane</keyword>
<dbReference type="SUPFAM" id="SSF58104">
    <property type="entry name" value="Methyl-accepting chemotaxis protein (MCP) signaling domain"/>
    <property type="match status" value="1"/>
</dbReference>
<dbReference type="InterPro" id="IPR004089">
    <property type="entry name" value="MCPsignal_dom"/>
</dbReference>
<keyword evidence="8" id="KW-0807">Transducer</keyword>
<dbReference type="PANTHER" id="PTHR43531:SF11">
    <property type="entry name" value="METHYL-ACCEPTING CHEMOTAXIS PROTEIN 3"/>
    <property type="match status" value="1"/>
</dbReference>
<evidence type="ECO:0000256" key="6">
    <source>
        <dbReference type="ARBA" id="ARBA00023136"/>
    </source>
</evidence>
<protein>
    <recommendedName>
        <fullName evidence="11">Methyl-accepting transducer domain-containing protein</fullName>
    </recommendedName>
</protein>
<evidence type="ECO:0000256" key="2">
    <source>
        <dbReference type="ARBA" id="ARBA00022475"/>
    </source>
</evidence>
<proteinExistence type="inferred from homology"/>
<keyword evidence="5 10" id="KW-1133">Transmembrane helix</keyword>
<organism evidence="12 13">
    <name type="scientific">Dethiosulfatarculus sandiegensis</name>
    <dbReference type="NCBI Taxonomy" id="1429043"/>
    <lineage>
        <taxon>Bacteria</taxon>
        <taxon>Pseudomonadati</taxon>
        <taxon>Thermodesulfobacteriota</taxon>
        <taxon>Desulfarculia</taxon>
        <taxon>Desulfarculales</taxon>
        <taxon>Desulfarculaceae</taxon>
        <taxon>Dethiosulfatarculus</taxon>
    </lineage>
</organism>
<dbReference type="Proteomes" id="UP000032233">
    <property type="component" value="Unassembled WGS sequence"/>
</dbReference>